<comment type="subcellular location">
    <subcellularLocation>
        <location evidence="1">Cytoplasm</location>
    </subcellularLocation>
</comment>
<feature type="domain" description="YrdC-like" evidence="12">
    <location>
        <begin position="4"/>
        <end position="186"/>
    </location>
</feature>
<comment type="caution">
    <text evidence="13">The sequence shown here is derived from an EMBL/GenBank/DDBJ whole genome shotgun (WGS) entry which is preliminary data.</text>
</comment>
<dbReference type="PANTHER" id="PTHR17490:SF16">
    <property type="entry name" value="THREONYLCARBAMOYL-AMP SYNTHASE"/>
    <property type="match status" value="1"/>
</dbReference>
<organism evidence="13 14">
    <name type="scientific">SAR86 cluster bacterium</name>
    <dbReference type="NCBI Taxonomy" id="2030880"/>
    <lineage>
        <taxon>Bacteria</taxon>
        <taxon>Pseudomonadati</taxon>
        <taxon>Pseudomonadota</taxon>
        <taxon>Gammaproteobacteria</taxon>
        <taxon>SAR86 cluster</taxon>
    </lineage>
</organism>
<keyword evidence="9" id="KW-0067">ATP-binding</keyword>
<keyword evidence="6" id="KW-0819">tRNA processing</keyword>
<evidence type="ECO:0000256" key="10">
    <source>
        <dbReference type="ARBA" id="ARBA00029774"/>
    </source>
</evidence>
<dbReference type="InterPro" id="IPR017945">
    <property type="entry name" value="DHBP_synth_RibB-like_a/b_dom"/>
</dbReference>
<name>A0A368C4L4_9GAMM</name>
<evidence type="ECO:0000256" key="5">
    <source>
        <dbReference type="ARBA" id="ARBA00022679"/>
    </source>
</evidence>
<evidence type="ECO:0000256" key="3">
    <source>
        <dbReference type="ARBA" id="ARBA00012584"/>
    </source>
</evidence>
<proteinExistence type="inferred from homology"/>
<dbReference type="PANTHER" id="PTHR17490">
    <property type="entry name" value="SUA5"/>
    <property type="match status" value="1"/>
</dbReference>
<keyword evidence="5" id="KW-0808">Transferase</keyword>
<reference evidence="13 14" key="1">
    <citation type="journal article" date="2018" name="Microbiome">
        <title>Fine metagenomic profile of the Mediterranean stratified and mixed water columns revealed by assembly and recruitment.</title>
        <authorList>
            <person name="Haro-Moreno J.M."/>
            <person name="Lopez-Perez M."/>
            <person name="De La Torre J.R."/>
            <person name="Picazo A."/>
            <person name="Camacho A."/>
            <person name="Rodriguez-Valera F."/>
        </authorList>
    </citation>
    <scope>NUCLEOTIDE SEQUENCE [LARGE SCALE GENOMIC DNA]</scope>
    <source>
        <strain evidence="13">MED-G78</strain>
    </source>
</reference>
<dbReference type="GO" id="GO:0005524">
    <property type="term" value="F:ATP binding"/>
    <property type="evidence" value="ECO:0007669"/>
    <property type="project" value="UniProtKB-KW"/>
</dbReference>
<dbReference type="GO" id="GO:0005737">
    <property type="term" value="C:cytoplasm"/>
    <property type="evidence" value="ECO:0007669"/>
    <property type="project" value="UniProtKB-SubCell"/>
</dbReference>
<comment type="similarity">
    <text evidence="2">Belongs to the SUA5 family.</text>
</comment>
<protein>
    <recommendedName>
        <fullName evidence="10">L-threonylcarbamoyladenylate synthase</fullName>
        <ecNumber evidence="3">2.7.7.87</ecNumber>
    </recommendedName>
    <alternativeName>
        <fullName evidence="10">L-threonylcarbamoyladenylate synthase</fullName>
    </alternativeName>
</protein>
<dbReference type="AlphaFoldDB" id="A0A368C4L4"/>
<dbReference type="GO" id="GO:0008033">
    <property type="term" value="P:tRNA processing"/>
    <property type="evidence" value="ECO:0007669"/>
    <property type="project" value="UniProtKB-KW"/>
</dbReference>
<dbReference type="SUPFAM" id="SSF55821">
    <property type="entry name" value="YrdC/RibB"/>
    <property type="match status" value="1"/>
</dbReference>
<keyword evidence="8" id="KW-0547">Nucleotide-binding</keyword>
<accession>A0A368C4L4</accession>
<keyword evidence="7" id="KW-0548">Nucleotidyltransferase</keyword>
<evidence type="ECO:0000256" key="11">
    <source>
        <dbReference type="ARBA" id="ARBA00048366"/>
    </source>
</evidence>
<gene>
    <name evidence="13" type="ORF">DBW92_02985</name>
</gene>
<evidence type="ECO:0000256" key="9">
    <source>
        <dbReference type="ARBA" id="ARBA00022840"/>
    </source>
</evidence>
<dbReference type="InterPro" id="IPR006070">
    <property type="entry name" value="Sua5-like_dom"/>
</dbReference>
<dbReference type="Gene3D" id="3.90.870.10">
    <property type="entry name" value="DHBP synthase"/>
    <property type="match status" value="1"/>
</dbReference>
<keyword evidence="4" id="KW-0963">Cytoplasm</keyword>
<dbReference type="EC" id="2.7.7.87" evidence="3"/>
<evidence type="ECO:0000256" key="1">
    <source>
        <dbReference type="ARBA" id="ARBA00004496"/>
    </source>
</evidence>
<dbReference type="GO" id="GO:0003725">
    <property type="term" value="F:double-stranded RNA binding"/>
    <property type="evidence" value="ECO:0007669"/>
    <property type="project" value="InterPro"/>
</dbReference>
<evidence type="ECO:0000256" key="7">
    <source>
        <dbReference type="ARBA" id="ARBA00022695"/>
    </source>
</evidence>
<evidence type="ECO:0000256" key="8">
    <source>
        <dbReference type="ARBA" id="ARBA00022741"/>
    </source>
</evidence>
<evidence type="ECO:0000313" key="14">
    <source>
        <dbReference type="Proteomes" id="UP000252915"/>
    </source>
</evidence>
<dbReference type="PROSITE" id="PS51163">
    <property type="entry name" value="YRDC"/>
    <property type="match status" value="1"/>
</dbReference>
<dbReference type="EMBL" id="QOPI01000014">
    <property type="protein sequence ID" value="RCL44518.1"/>
    <property type="molecule type" value="Genomic_DNA"/>
</dbReference>
<dbReference type="Pfam" id="PF01300">
    <property type="entry name" value="Sua5_yciO_yrdC"/>
    <property type="match status" value="1"/>
</dbReference>
<dbReference type="InterPro" id="IPR050156">
    <property type="entry name" value="TC-AMP_synthase_SUA5"/>
</dbReference>
<comment type="catalytic activity">
    <reaction evidence="11">
        <text>L-threonine + hydrogencarbonate + ATP = L-threonylcarbamoyladenylate + diphosphate + H2O</text>
        <dbReference type="Rhea" id="RHEA:36407"/>
        <dbReference type="ChEBI" id="CHEBI:15377"/>
        <dbReference type="ChEBI" id="CHEBI:17544"/>
        <dbReference type="ChEBI" id="CHEBI:30616"/>
        <dbReference type="ChEBI" id="CHEBI:33019"/>
        <dbReference type="ChEBI" id="CHEBI:57926"/>
        <dbReference type="ChEBI" id="CHEBI:73682"/>
        <dbReference type="EC" id="2.7.7.87"/>
    </reaction>
</comment>
<evidence type="ECO:0000256" key="4">
    <source>
        <dbReference type="ARBA" id="ARBA00022490"/>
    </source>
</evidence>
<sequence length="186" mass="21308">MLDLSTQIDASEWLKKGNILIHPNEGVWGIGCDALNKKSVSRIYQLKKRPLDKSFIILCNNINTLNKFLMPLSKEELNFIDEMDQEPVTFLYKYNPAYIPNHLKNKSGKLAIRVSTHYHINALLKTFNKPITSTSANISGKKISSNIDEIIKEFDFEDVAFYNKPLGHLNKPTPIIDLHTKEIIRP</sequence>
<evidence type="ECO:0000256" key="2">
    <source>
        <dbReference type="ARBA" id="ARBA00007663"/>
    </source>
</evidence>
<evidence type="ECO:0000256" key="6">
    <source>
        <dbReference type="ARBA" id="ARBA00022694"/>
    </source>
</evidence>
<dbReference type="GO" id="GO:0006450">
    <property type="term" value="P:regulation of translational fidelity"/>
    <property type="evidence" value="ECO:0007669"/>
    <property type="project" value="TreeGrafter"/>
</dbReference>
<dbReference type="Proteomes" id="UP000252915">
    <property type="component" value="Unassembled WGS sequence"/>
</dbReference>
<evidence type="ECO:0000259" key="12">
    <source>
        <dbReference type="PROSITE" id="PS51163"/>
    </source>
</evidence>
<dbReference type="GO" id="GO:0000049">
    <property type="term" value="F:tRNA binding"/>
    <property type="evidence" value="ECO:0007669"/>
    <property type="project" value="TreeGrafter"/>
</dbReference>
<evidence type="ECO:0000313" key="13">
    <source>
        <dbReference type="EMBL" id="RCL44518.1"/>
    </source>
</evidence>
<dbReference type="GO" id="GO:0061710">
    <property type="term" value="F:L-threonylcarbamoyladenylate synthase"/>
    <property type="evidence" value="ECO:0007669"/>
    <property type="project" value="UniProtKB-EC"/>
</dbReference>